<dbReference type="Pfam" id="PF03808">
    <property type="entry name" value="Glyco_tran_WecG"/>
    <property type="match status" value="1"/>
</dbReference>
<keyword evidence="2 3" id="KW-0808">Transferase</keyword>
<gene>
    <name evidence="3" type="primary">exoT</name>
    <name evidence="3" type="ORF">GCM10007874_29470</name>
</gene>
<evidence type="ECO:0000313" key="4">
    <source>
        <dbReference type="Proteomes" id="UP001156882"/>
    </source>
</evidence>
<proteinExistence type="predicted"/>
<dbReference type="GO" id="GO:0016740">
    <property type="term" value="F:transferase activity"/>
    <property type="evidence" value="ECO:0007669"/>
    <property type="project" value="UniProtKB-KW"/>
</dbReference>
<dbReference type="PANTHER" id="PTHR34136">
    <property type="match status" value="1"/>
</dbReference>
<accession>A0ABQ6CM40</accession>
<name>A0ABQ6CM40_9HYPH</name>
<dbReference type="CDD" id="cd06533">
    <property type="entry name" value="Glyco_transf_WecG_TagA"/>
    <property type="match status" value="1"/>
</dbReference>
<evidence type="ECO:0000256" key="1">
    <source>
        <dbReference type="ARBA" id="ARBA00022676"/>
    </source>
</evidence>
<evidence type="ECO:0000313" key="3">
    <source>
        <dbReference type="EMBL" id="GLS19930.1"/>
    </source>
</evidence>
<keyword evidence="1" id="KW-0328">Glycosyltransferase</keyword>
<dbReference type="PANTHER" id="PTHR34136:SF1">
    <property type="entry name" value="UDP-N-ACETYL-D-MANNOSAMINURONIC ACID TRANSFERASE"/>
    <property type="match status" value="1"/>
</dbReference>
<comment type="caution">
    <text evidence="3">The sequence shown here is derived from an EMBL/GenBank/DDBJ whole genome shotgun (WGS) entry which is preliminary data.</text>
</comment>
<evidence type="ECO:0000256" key="2">
    <source>
        <dbReference type="ARBA" id="ARBA00022679"/>
    </source>
</evidence>
<dbReference type="RefSeq" id="WP_284312991.1">
    <property type="nucleotide sequence ID" value="NZ_BSPC01000026.1"/>
</dbReference>
<sequence>MESLNTVLVGGVATARLSREDMANLMLRDCLAARSGASTPKLVFDVNGHALALAFWNRDFRRDLAAGDLVHADGQAIVAASRFLTSAPIPERSATTDFFHDAAALASRAGLRFFLLGATEEVNALCEARMRALYPDLQIVGRRNGYFAQGEEAAICEAINASGADIVWIGLGKPNEQAFCVRNRGRLKAGWLVTCGGCFNYVAGNYPRAPRWMQSAGLEWLHRLLTNPRKLFWRYVTTNPVAIYLLLTQTSSRPRGAGA</sequence>
<protein>
    <submittedName>
        <fullName evidence="3">UDP-N-acetyl-D-mannosamine transferase</fullName>
    </submittedName>
</protein>
<keyword evidence="4" id="KW-1185">Reference proteome</keyword>
<reference evidence="4" key="1">
    <citation type="journal article" date="2019" name="Int. J. Syst. Evol. Microbiol.">
        <title>The Global Catalogue of Microorganisms (GCM) 10K type strain sequencing project: providing services to taxonomists for standard genome sequencing and annotation.</title>
        <authorList>
            <consortium name="The Broad Institute Genomics Platform"/>
            <consortium name="The Broad Institute Genome Sequencing Center for Infectious Disease"/>
            <person name="Wu L."/>
            <person name="Ma J."/>
        </authorList>
    </citation>
    <scope>NUCLEOTIDE SEQUENCE [LARGE SCALE GENOMIC DNA]</scope>
    <source>
        <strain evidence="4">NBRC 101365</strain>
    </source>
</reference>
<dbReference type="InterPro" id="IPR004629">
    <property type="entry name" value="WecG_TagA_CpsF"/>
</dbReference>
<organism evidence="3 4">
    <name type="scientific">Labrys miyagiensis</name>
    <dbReference type="NCBI Taxonomy" id="346912"/>
    <lineage>
        <taxon>Bacteria</taxon>
        <taxon>Pseudomonadati</taxon>
        <taxon>Pseudomonadota</taxon>
        <taxon>Alphaproteobacteria</taxon>
        <taxon>Hyphomicrobiales</taxon>
        <taxon>Xanthobacteraceae</taxon>
        <taxon>Labrys</taxon>
    </lineage>
</organism>
<dbReference type="EMBL" id="BSPC01000026">
    <property type="protein sequence ID" value="GLS19930.1"/>
    <property type="molecule type" value="Genomic_DNA"/>
</dbReference>
<dbReference type="Proteomes" id="UP001156882">
    <property type="component" value="Unassembled WGS sequence"/>
</dbReference>
<dbReference type="NCBIfam" id="TIGR00696">
    <property type="entry name" value="wecG_tagA_cpsF"/>
    <property type="match status" value="1"/>
</dbReference>